<evidence type="ECO:0000256" key="2">
    <source>
        <dbReference type="ARBA" id="ARBA00010864"/>
    </source>
</evidence>
<comment type="similarity">
    <text evidence="2">Belongs to the TrkH potassium transport family. HKT (TC 2.A.38.3) subfamily.</text>
</comment>
<dbReference type="PANTHER" id="PTHR31064">
    <property type="entry name" value="POTASSIUM TRANSPORT PROTEIN DDB_G0292412-RELATED"/>
    <property type="match status" value="1"/>
</dbReference>
<evidence type="ECO:0000313" key="10">
    <source>
        <dbReference type="RefSeq" id="XP_039132571.1"/>
    </source>
</evidence>
<keyword evidence="9" id="KW-1185">Reference proteome</keyword>
<feature type="transmembrane region" description="Helical" evidence="8">
    <location>
        <begin position="392"/>
        <end position="414"/>
    </location>
</feature>
<dbReference type="PANTHER" id="PTHR31064:SF25">
    <property type="entry name" value="CATION TRANSPORTER HKT2_1"/>
    <property type="match status" value="1"/>
</dbReference>
<feature type="transmembrane region" description="Helical" evidence="8">
    <location>
        <begin position="30"/>
        <end position="46"/>
    </location>
</feature>
<evidence type="ECO:0000256" key="3">
    <source>
        <dbReference type="ARBA" id="ARBA00022448"/>
    </source>
</evidence>
<protein>
    <submittedName>
        <fullName evidence="10">Cation transporter HKT2-like</fullName>
    </submittedName>
</protein>
<organism evidence="9 10">
    <name type="scientific">Dioscorea cayennensis subsp. rotundata</name>
    <name type="common">White Guinea yam</name>
    <name type="synonym">Dioscorea rotundata</name>
    <dbReference type="NCBI Taxonomy" id="55577"/>
    <lineage>
        <taxon>Eukaryota</taxon>
        <taxon>Viridiplantae</taxon>
        <taxon>Streptophyta</taxon>
        <taxon>Embryophyta</taxon>
        <taxon>Tracheophyta</taxon>
        <taxon>Spermatophyta</taxon>
        <taxon>Magnoliopsida</taxon>
        <taxon>Liliopsida</taxon>
        <taxon>Dioscoreales</taxon>
        <taxon>Dioscoreaceae</taxon>
        <taxon>Dioscorea</taxon>
    </lineage>
</organism>
<accession>A0AB40C1A1</accession>
<feature type="transmembrane region" description="Helical" evidence="8">
    <location>
        <begin position="203"/>
        <end position="227"/>
    </location>
</feature>
<gene>
    <name evidence="10" type="primary">LOC120269305</name>
</gene>
<feature type="transmembrane region" description="Helical" evidence="8">
    <location>
        <begin position="113"/>
        <end position="135"/>
    </location>
</feature>
<evidence type="ECO:0000256" key="4">
    <source>
        <dbReference type="ARBA" id="ARBA00022692"/>
    </source>
</evidence>
<dbReference type="RefSeq" id="XP_039132571.1">
    <property type="nucleotide sequence ID" value="XM_039276637.1"/>
</dbReference>
<sequence>MAIFSSSSMARVKNDAENILATRTFSFARIVKYLWSVLSLLYRFFAFHVSPFWIQLCYFVSLCLLGSLAMMTLKPSKPSFSPRYVDMLYMSASALTVSGLNSVELENFSSSQIVVLTLLMLLGGEAFTSMLSLLFRKLKYNKPENTESRIDANDIELEPRDIPMNTITHVEAGQNIAVIVSSDNSSSSSSSIDKDKKYNSIRYLLFIVFSYIFLIHVSGSIFILLYVSLVSSARDVLNGRGIPKILFSISVTVSSFANAGLIPTNENMVIFKKNPGLLLIIIPQILAGNTLFPVFLRLILWALKKITRREQFSYIMRNSKRVNYSGLMSNKLTVCLAMTVISLIVAQVTLYWAMDWNSAVFDGLTSYQKIVNALFMAVNSRHAGEGTLDLSITAPSVLILFIIVMYLPGSTAYISEKDETENKKRKRMSTRKSFVHKYVFSHITCLAIFVMAICITERKKLSKDPLNFPVLNILLEVVSAYGNVGFSTGYSCERQLVPDQTCEDKWISLSGKWSDKGKLILVFVLLFGRLKKFSMEAGRAWILS</sequence>
<dbReference type="AlphaFoldDB" id="A0AB40C1A1"/>
<keyword evidence="7 8" id="KW-0472">Membrane</keyword>
<evidence type="ECO:0000256" key="6">
    <source>
        <dbReference type="ARBA" id="ARBA00023065"/>
    </source>
</evidence>
<dbReference type="GO" id="GO:0005886">
    <property type="term" value="C:plasma membrane"/>
    <property type="evidence" value="ECO:0007669"/>
    <property type="project" value="TreeGrafter"/>
</dbReference>
<dbReference type="GO" id="GO:0030001">
    <property type="term" value="P:metal ion transport"/>
    <property type="evidence" value="ECO:0007669"/>
    <property type="project" value="UniProtKB-ARBA"/>
</dbReference>
<feature type="transmembrane region" description="Helical" evidence="8">
    <location>
        <begin position="277"/>
        <end position="303"/>
    </location>
</feature>
<evidence type="ECO:0000256" key="8">
    <source>
        <dbReference type="SAM" id="Phobius"/>
    </source>
</evidence>
<evidence type="ECO:0000256" key="5">
    <source>
        <dbReference type="ARBA" id="ARBA00022989"/>
    </source>
</evidence>
<keyword evidence="5 8" id="KW-1133">Transmembrane helix</keyword>
<dbReference type="InterPro" id="IPR051143">
    <property type="entry name" value="TrkH_K-transport"/>
</dbReference>
<proteinExistence type="inferred from homology"/>
<name>A0AB40C1A1_DIOCR</name>
<evidence type="ECO:0000256" key="7">
    <source>
        <dbReference type="ARBA" id="ARBA00023136"/>
    </source>
</evidence>
<feature type="transmembrane region" description="Helical" evidence="8">
    <location>
        <begin position="52"/>
        <end position="72"/>
    </location>
</feature>
<keyword evidence="4 8" id="KW-0812">Transmembrane</keyword>
<dbReference type="Pfam" id="PF02386">
    <property type="entry name" value="TrkH"/>
    <property type="match status" value="1"/>
</dbReference>
<dbReference type="GO" id="GO:0098662">
    <property type="term" value="P:inorganic cation transmembrane transport"/>
    <property type="evidence" value="ECO:0007669"/>
    <property type="project" value="UniProtKB-ARBA"/>
</dbReference>
<dbReference type="Proteomes" id="UP001515500">
    <property type="component" value="Chromosome 9"/>
</dbReference>
<feature type="transmembrane region" description="Helical" evidence="8">
    <location>
        <begin position="435"/>
        <end position="453"/>
    </location>
</feature>
<evidence type="ECO:0000313" key="9">
    <source>
        <dbReference type="Proteomes" id="UP001515500"/>
    </source>
</evidence>
<feature type="transmembrane region" description="Helical" evidence="8">
    <location>
        <begin position="324"/>
        <end position="354"/>
    </location>
</feature>
<dbReference type="GeneID" id="120269305"/>
<dbReference type="GO" id="GO:0008324">
    <property type="term" value="F:monoatomic cation transmembrane transporter activity"/>
    <property type="evidence" value="ECO:0007669"/>
    <property type="project" value="InterPro"/>
</dbReference>
<keyword evidence="6" id="KW-0406">Ion transport</keyword>
<keyword evidence="3" id="KW-0813">Transport</keyword>
<dbReference type="InterPro" id="IPR003445">
    <property type="entry name" value="Cat_transpt"/>
</dbReference>
<reference evidence="10" key="1">
    <citation type="submission" date="2025-08" db="UniProtKB">
        <authorList>
            <consortium name="RefSeq"/>
        </authorList>
    </citation>
    <scope>IDENTIFICATION</scope>
</reference>
<evidence type="ECO:0000256" key="1">
    <source>
        <dbReference type="ARBA" id="ARBA00004141"/>
    </source>
</evidence>
<comment type="subcellular location">
    <subcellularLocation>
        <location evidence="1">Membrane</location>
        <topology evidence="1">Multi-pass membrane protein</topology>
    </subcellularLocation>
</comment>